<gene>
    <name evidence="5" type="ORF">Val02_72450</name>
</gene>
<evidence type="ECO:0000313" key="6">
    <source>
        <dbReference type="Proteomes" id="UP000619260"/>
    </source>
</evidence>
<dbReference type="SUPFAM" id="SSF54373">
    <property type="entry name" value="FAD-linked reductases, C-terminal domain"/>
    <property type="match status" value="1"/>
</dbReference>
<dbReference type="InterPro" id="IPR002938">
    <property type="entry name" value="FAD-bd"/>
</dbReference>
<evidence type="ECO:0000256" key="3">
    <source>
        <dbReference type="SAM" id="MobiDB-lite"/>
    </source>
</evidence>
<dbReference type="PRINTS" id="PR00420">
    <property type="entry name" value="RNGMNOXGNASE"/>
</dbReference>
<dbReference type="Gene3D" id="3.50.50.60">
    <property type="entry name" value="FAD/NAD(P)-binding domain"/>
    <property type="match status" value="1"/>
</dbReference>
<dbReference type="InterPro" id="IPR036188">
    <property type="entry name" value="FAD/NAD-bd_sf"/>
</dbReference>
<evidence type="ECO:0000256" key="1">
    <source>
        <dbReference type="ARBA" id="ARBA00023002"/>
    </source>
</evidence>
<dbReference type="GO" id="GO:0004497">
    <property type="term" value="F:monooxygenase activity"/>
    <property type="evidence" value="ECO:0007669"/>
    <property type="project" value="UniProtKB-KW"/>
</dbReference>
<dbReference type="Pfam" id="PF01494">
    <property type="entry name" value="FAD_binding_3"/>
    <property type="match status" value="2"/>
</dbReference>
<evidence type="ECO:0000313" key="5">
    <source>
        <dbReference type="EMBL" id="GIJ50359.1"/>
    </source>
</evidence>
<feature type="domain" description="FAD-binding" evidence="4">
    <location>
        <begin position="289"/>
        <end position="354"/>
    </location>
</feature>
<dbReference type="NCBIfam" id="NF005720">
    <property type="entry name" value="PRK07538.1"/>
    <property type="match status" value="1"/>
</dbReference>
<dbReference type="Gene3D" id="3.30.9.30">
    <property type="match status" value="1"/>
</dbReference>
<evidence type="ECO:0000259" key="4">
    <source>
        <dbReference type="Pfam" id="PF01494"/>
    </source>
</evidence>
<feature type="region of interest" description="Disordered" evidence="3">
    <location>
        <begin position="400"/>
        <end position="425"/>
    </location>
</feature>
<keyword evidence="1" id="KW-0560">Oxidoreductase</keyword>
<keyword evidence="6" id="KW-1185">Reference proteome</keyword>
<dbReference type="SUPFAM" id="SSF51905">
    <property type="entry name" value="FAD/NAD(P)-binding domain"/>
    <property type="match status" value="1"/>
</dbReference>
<protein>
    <submittedName>
        <fullName evidence="5">Flavin-dependent oxidoreductase</fullName>
    </submittedName>
</protein>
<organism evidence="5 6">
    <name type="scientific">Virgisporangium aliadipatigenens</name>
    <dbReference type="NCBI Taxonomy" id="741659"/>
    <lineage>
        <taxon>Bacteria</taxon>
        <taxon>Bacillati</taxon>
        <taxon>Actinomycetota</taxon>
        <taxon>Actinomycetes</taxon>
        <taxon>Micromonosporales</taxon>
        <taxon>Micromonosporaceae</taxon>
        <taxon>Virgisporangium</taxon>
    </lineage>
</organism>
<dbReference type="EMBL" id="BOPF01000035">
    <property type="protein sequence ID" value="GIJ50359.1"/>
    <property type="molecule type" value="Genomic_DNA"/>
</dbReference>
<dbReference type="GO" id="GO:0071949">
    <property type="term" value="F:FAD binding"/>
    <property type="evidence" value="ECO:0007669"/>
    <property type="project" value="InterPro"/>
</dbReference>
<accession>A0A8J3YR80</accession>
<dbReference type="PANTHER" id="PTHR13789">
    <property type="entry name" value="MONOOXYGENASE"/>
    <property type="match status" value="1"/>
</dbReference>
<name>A0A8J3YR80_9ACTN</name>
<comment type="caution">
    <text evidence="5">The sequence shown here is derived from an EMBL/GenBank/DDBJ whole genome shotgun (WGS) entry which is preliminary data.</text>
</comment>
<feature type="domain" description="FAD-binding" evidence="4">
    <location>
        <begin position="3"/>
        <end position="171"/>
    </location>
</feature>
<reference evidence="5" key="1">
    <citation type="submission" date="2021-01" db="EMBL/GenBank/DDBJ databases">
        <title>Whole genome shotgun sequence of Virgisporangium aliadipatigenens NBRC 105644.</title>
        <authorList>
            <person name="Komaki H."/>
            <person name="Tamura T."/>
        </authorList>
    </citation>
    <scope>NUCLEOTIDE SEQUENCE</scope>
    <source>
        <strain evidence="5">NBRC 105644</strain>
    </source>
</reference>
<keyword evidence="2" id="KW-0503">Monooxygenase</keyword>
<dbReference type="RefSeq" id="WP_203903798.1">
    <property type="nucleotide sequence ID" value="NZ_BOPF01000035.1"/>
</dbReference>
<dbReference type="PANTHER" id="PTHR13789:SF268">
    <property type="entry name" value="5-METHYLPHENAZINE-1-CARBOXYLATE 1-MONOOXYGENASE"/>
    <property type="match status" value="1"/>
</dbReference>
<proteinExistence type="predicted"/>
<dbReference type="InterPro" id="IPR050493">
    <property type="entry name" value="FAD-dep_Monooxygenase_BioMet"/>
</dbReference>
<dbReference type="Proteomes" id="UP000619260">
    <property type="component" value="Unassembled WGS sequence"/>
</dbReference>
<evidence type="ECO:0000256" key="2">
    <source>
        <dbReference type="ARBA" id="ARBA00023033"/>
    </source>
</evidence>
<dbReference type="AlphaFoldDB" id="A0A8J3YR80"/>
<sequence length="425" mass="45502">MQYLIIGGGIAGLTAALSLHAAGVRDVTVFEAVDRMAPAGAGVNLLPNATRELAALDLHPALARISVATSELRYYNRHGHVLWRESRGRAAGHRWPQFSVHRGRLQMLLLSAVRARLGSAAVRTGTRLTGFTTTAAGRVRATVRTVDGSTATVEADALIGADGIRSAVRAVLYPDEGPPVWQRQSVWRGTVWAPPFGGGRSMVIGGDDTWKVIAYPMRPEPDEHGRLCTNWAVARLGDDPRRAEPDGPVPPESLLPAVGGWEFGSLDVGALISATPSVYRQRMVDRDPLSRWSFGPVTLIGDAAHAMCPMGSNGTTQSVLDARALAHAVVSHREPVTAFAAYEADRRATATRLQRAGRELGPEIVIALAHRHAPDGGAALPRQEFAEAVHRYALLGGSDVTAANAPSPYQPPRQRRSWADALDGR</sequence>